<sequence length="1921" mass="219845">MTYGYEQDILFDPGTYSIDPDENQFDASNWNYKYYCRIYGLNDFPNINGSLLTIDDSRTDPLNPSCLSNRSDNGTSLIYKNSTLSPNSSLTILSGSLQTNQTYQFMISMTNRQNPSITDTGYLLVKIVDKIPKLIVIGCVLSQMCVGNPQFQHVNPTTQVALYSICISNCVNIQNIKWNIYQGLQNSSSNSTQWILFNQMNSYNNIWFFGTNTINFTSTNQLFLNNPQISLWQFEVVYTFISDISSNTMNFMINQPPTNGSCSTDPINGTITTLFTVTCFNWFDTNGIKDYTLYTWTTDPMQKTMIVCSPASNFQVRLPAGDNQTSLINIIIVIRDLLDCTTQFNISSIRVIVNLADITDFINVLQAPSTQTNNNQFVQLLSSKNQNAIGQVVTSLSQQFNQMNTGSVNNAVSSGIPAASITVSALGSLSSPTTSTPMNETAMIEYKKQLNSQANVRDYMMSFLTNLSITTASSIELQSSSLAQLTQAPNQLTRSALAIASDQCYQLAVALYSMATKITYEDIQTISTQLTQCATNVLTGVNGILQERSTVLDLDLSRADESDDSTGTTQADRNLYYQQQLANTIKNQVTQIRSLITSTLNIYLNIGQNYTINTPQTFMSLEIIDSQSLNNKLIKQVGSAQFQMPSNFTLNTTDNSSISLRSTMEPLAPYGNSKISSNTNASTSISLSLIDKYGNEISFETNENQSIQIFIPRDPNVIIPSMNLQNVTTINSSSHNFLFYLQYINITSSLSISIHFEISPLDTSLAYLFIYKFDQSPQLNSSIHLIDGWTLFCPSNLTNENIYKYFIDNQQTSDHELLIYGLRELNSTEMIEFCSNNSSNNTYPIADEKFNFTSNYELRIYTSGCYYLDDDNIWKSDGLIVGSLTNHYETECLSSHLTTFAGGFIVLPEPINWNYVFANADFMKNKTIYLTKDRKDIEKLGVTPLPDNAKSDQYYYQIIVFTGQRANSGTQSKVHFILSSDTNETRVRTFSDPHRKIFQRGGIDSFIMSVPKSLGLLNYIRIWHDNSGQGSEASWFLKYIIVRDLQTMEKFYFIAQRWFSVEQGDGLIERILPIAGEMEKQNFSYVLSKKAYHSVSEGHLWFSIFSRPPSNKFTRVQRCTCCFVLLFASMLLNIMYYDLSGEAKSTNNTESNSLSIGPLYIAPEQIGIGIMVELFSLVPSIFIVQFFRRIRPRRQISPLRQAMEKIRSLPHTDSKDKNKIKNKKSQFTFPWWCLFIAYTLSFMIIGVSMFFIIVKGIIFGDLKTQQWLTSVLTGLFSSIILTQPIKILGLAVFFTLFCRNPNDDKEAKEYIDETNFELDGDEDYLHSNNFSLISNSSKRINRLNENEVAFLREERLKEIQMWSIIQEFLIYAIFLTLLFVITFSNRTQNSFYQTNHLQAYFLNTRQADCDYIQILTIDDYWNWLNNSFADNILAQQWYNDDQPINLNEYINDKTNRMIGWATMRQLRSKSQLCSDQRVISTCIDDYSLFNEEKDSFQPGWIVNQTSIAKEDYSSSILKAFTYQSSKQLDTYAYVGDYGTYSGDGYVYEFRGRLSDIKSNLSLLHQLQWIDSKTRAVIIQLTLYNPNVALFTSVTFLLEFLSASGVYPSARFEPLNFYVFTSLTQLICTIIYICFIIYFLIIEIKLLMKLKLKYFYEFWSLIQVGIISCSITSTIIYIWRFKEYNRVSSLFQQTNGNTYINLQMTVYVDDVLTSLLGFCCFFGIIKFIKFIRFNKSLIIFVQTLKYVTKDTISFSFMFSIVFMSFVSLFYLLLTSSIESCSSLLSTSQMLFEITLMKFDASDFTGADPFLGPFCFSLFVIIVVFICLSMFMSILNDGFHHVEENPSEDPHIFSYMLKKFLNWTHLRRPNVEEIYELQDSRMHSQYVDPIENFPDIIDQFLEALDRIYVDQKKELLKLKRAGV</sequence>
<dbReference type="InterPro" id="IPR001024">
    <property type="entry name" value="PLAT/LH2_dom"/>
</dbReference>
<feature type="domain" description="PLAT" evidence="11">
    <location>
        <begin position="954"/>
        <end position="1073"/>
    </location>
</feature>
<evidence type="ECO:0000256" key="9">
    <source>
        <dbReference type="PROSITE-ProRule" id="PRU00152"/>
    </source>
</evidence>
<dbReference type="SUPFAM" id="SSF49723">
    <property type="entry name" value="Lipase/lipooxygenase domain (PLAT/LH2 domain)"/>
    <property type="match status" value="1"/>
</dbReference>
<feature type="transmembrane region" description="Helical" evidence="10">
    <location>
        <begin position="1653"/>
        <end position="1678"/>
    </location>
</feature>
<dbReference type="InterPro" id="IPR013122">
    <property type="entry name" value="PKD1_2_channel"/>
</dbReference>
<comment type="subcellular location">
    <subcellularLocation>
        <location evidence="1">Membrane</location>
        <topology evidence="1">Multi-pass membrane protein</topology>
    </subcellularLocation>
</comment>
<evidence type="ECO:0000256" key="2">
    <source>
        <dbReference type="ARBA" id="ARBA00007200"/>
    </source>
</evidence>
<dbReference type="SMART" id="SM00308">
    <property type="entry name" value="LH2"/>
    <property type="match status" value="1"/>
</dbReference>
<feature type="transmembrane region" description="Helical" evidence="10">
    <location>
        <begin position="1166"/>
        <end position="1187"/>
    </location>
</feature>
<dbReference type="InterPro" id="IPR046791">
    <property type="entry name" value="Polycystin_dom"/>
</dbReference>
<feature type="transmembrane region" description="Helical" evidence="10">
    <location>
        <begin position="1710"/>
        <end position="1730"/>
    </location>
</feature>
<dbReference type="InterPro" id="IPR000203">
    <property type="entry name" value="GPS"/>
</dbReference>
<dbReference type="SMART" id="SM00303">
    <property type="entry name" value="GPS"/>
    <property type="match status" value="1"/>
</dbReference>
<dbReference type="GO" id="GO:0050982">
    <property type="term" value="P:detection of mechanical stimulus"/>
    <property type="evidence" value="ECO:0007669"/>
    <property type="project" value="TreeGrafter"/>
</dbReference>
<comment type="similarity">
    <text evidence="2">Belongs to the polycystin family.</text>
</comment>
<dbReference type="InterPro" id="IPR003915">
    <property type="entry name" value="PKD_2"/>
</dbReference>
<evidence type="ECO:0000313" key="12">
    <source>
        <dbReference type="EMBL" id="CAF3914721.1"/>
    </source>
</evidence>
<feature type="transmembrane region" description="Helical" evidence="10">
    <location>
        <begin position="1751"/>
        <end position="1772"/>
    </location>
</feature>
<dbReference type="PANTHER" id="PTHR10877:SF194">
    <property type="entry name" value="LOCATION OF VULVA DEFECTIVE 1"/>
    <property type="match status" value="1"/>
</dbReference>
<organism evidence="12 13">
    <name type="scientific">Adineta steineri</name>
    <dbReference type="NCBI Taxonomy" id="433720"/>
    <lineage>
        <taxon>Eukaryota</taxon>
        <taxon>Metazoa</taxon>
        <taxon>Spiralia</taxon>
        <taxon>Gnathifera</taxon>
        <taxon>Rotifera</taxon>
        <taxon>Eurotatoria</taxon>
        <taxon>Bdelloidea</taxon>
        <taxon>Adinetida</taxon>
        <taxon>Adinetidae</taxon>
        <taxon>Adineta</taxon>
    </lineage>
</organism>
<evidence type="ECO:0000256" key="8">
    <source>
        <dbReference type="PIRSR" id="PIRSR603915-2"/>
    </source>
</evidence>
<comment type="caution">
    <text evidence="9">Lacks conserved residue(s) required for the propagation of feature annotation.</text>
</comment>
<dbReference type="GO" id="GO:0016020">
    <property type="term" value="C:membrane"/>
    <property type="evidence" value="ECO:0007669"/>
    <property type="project" value="UniProtKB-SubCell"/>
</dbReference>
<feature type="transmembrane region" description="Helical" evidence="10">
    <location>
        <begin position="1616"/>
        <end position="1641"/>
    </location>
</feature>
<evidence type="ECO:0000256" key="5">
    <source>
        <dbReference type="ARBA" id="ARBA00022989"/>
    </source>
</evidence>
<dbReference type="InterPro" id="IPR036392">
    <property type="entry name" value="PLAT/LH2_dom_sf"/>
</dbReference>
<dbReference type="InterPro" id="IPR051223">
    <property type="entry name" value="Polycystin"/>
</dbReference>
<evidence type="ECO:0000256" key="7">
    <source>
        <dbReference type="ARBA" id="ARBA00023180"/>
    </source>
</evidence>
<evidence type="ECO:0000256" key="3">
    <source>
        <dbReference type="ARBA" id="ARBA00022692"/>
    </source>
</evidence>
<proteinExistence type="inferred from homology"/>
<feature type="transmembrane region" description="Helical" evidence="10">
    <location>
        <begin position="1808"/>
        <end position="1829"/>
    </location>
</feature>
<dbReference type="CDD" id="cd01752">
    <property type="entry name" value="PLAT_polycystin"/>
    <property type="match status" value="1"/>
</dbReference>
<keyword evidence="4" id="KW-0732">Signal</keyword>
<evidence type="ECO:0000259" key="11">
    <source>
        <dbReference type="PROSITE" id="PS50095"/>
    </source>
</evidence>
<name>A0A819IJD5_9BILA</name>
<keyword evidence="6 10" id="KW-0472">Membrane</keyword>
<evidence type="ECO:0000313" key="13">
    <source>
        <dbReference type="Proteomes" id="UP000663868"/>
    </source>
</evidence>
<dbReference type="Pfam" id="PF01477">
    <property type="entry name" value="PLAT"/>
    <property type="match status" value="1"/>
</dbReference>
<feature type="disulfide bond" evidence="8">
    <location>
        <begin position="1473"/>
        <end position="1482"/>
    </location>
</feature>
<protein>
    <recommendedName>
        <fullName evidence="11">PLAT domain-containing protein</fullName>
    </recommendedName>
</protein>
<evidence type="ECO:0000256" key="6">
    <source>
        <dbReference type="ARBA" id="ARBA00023136"/>
    </source>
</evidence>
<keyword evidence="3 10" id="KW-0812">Transmembrane</keyword>
<dbReference type="Pfam" id="PF20519">
    <property type="entry name" value="Polycystin_dom"/>
    <property type="match status" value="1"/>
</dbReference>
<dbReference type="GO" id="GO:0005509">
    <property type="term" value="F:calcium ion binding"/>
    <property type="evidence" value="ECO:0007669"/>
    <property type="project" value="InterPro"/>
</dbReference>
<feature type="transmembrane region" description="Helical" evidence="10">
    <location>
        <begin position="1361"/>
        <end position="1383"/>
    </location>
</feature>
<dbReference type="Proteomes" id="UP000663868">
    <property type="component" value="Unassembled WGS sequence"/>
</dbReference>
<dbReference type="FunFam" id="2.60.60.20:FF:000022">
    <property type="entry name" value="Uncharacterized protein"/>
    <property type="match status" value="1"/>
</dbReference>
<dbReference type="Pfam" id="PF08016">
    <property type="entry name" value="PKD_channel"/>
    <property type="match status" value="1"/>
</dbReference>
<dbReference type="PRINTS" id="PR01433">
    <property type="entry name" value="POLYCYSTIN2"/>
</dbReference>
<dbReference type="InterPro" id="IPR042060">
    <property type="entry name" value="PLAT_polycystin1"/>
</dbReference>
<gene>
    <name evidence="12" type="ORF">KXQ929_LOCUS23555</name>
</gene>
<evidence type="ECO:0000256" key="10">
    <source>
        <dbReference type="SAM" id="Phobius"/>
    </source>
</evidence>
<comment type="caution">
    <text evidence="12">The sequence shown here is derived from an EMBL/GenBank/DDBJ whole genome shotgun (WGS) entry which is preliminary data.</text>
</comment>
<keyword evidence="7" id="KW-0325">Glycoprotein</keyword>
<dbReference type="Gene3D" id="2.60.60.20">
    <property type="entry name" value="PLAT/LH2 domain"/>
    <property type="match status" value="1"/>
</dbReference>
<reference evidence="12" key="1">
    <citation type="submission" date="2021-02" db="EMBL/GenBank/DDBJ databases">
        <authorList>
            <person name="Nowell W R."/>
        </authorList>
    </citation>
    <scope>NUCLEOTIDE SEQUENCE</scope>
</reference>
<keyword evidence="5 10" id="KW-1133">Transmembrane helix</keyword>
<accession>A0A819IJD5</accession>
<dbReference type="PANTHER" id="PTHR10877">
    <property type="entry name" value="POLYCYSTIN FAMILY MEMBER"/>
    <property type="match status" value="1"/>
</dbReference>
<feature type="transmembrane region" description="Helical" evidence="10">
    <location>
        <begin position="1229"/>
        <end position="1254"/>
    </location>
</feature>
<dbReference type="PROSITE" id="PS50095">
    <property type="entry name" value="PLAT"/>
    <property type="match status" value="1"/>
</dbReference>
<evidence type="ECO:0000256" key="4">
    <source>
        <dbReference type="ARBA" id="ARBA00022729"/>
    </source>
</evidence>
<evidence type="ECO:0000256" key="1">
    <source>
        <dbReference type="ARBA" id="ARBA00004141"/>
    </source>
</evidence>
<dbReference type="GO" id="GO:0005262">
    <property type="term" value="F:calcium channel activity"/>
    <property type="evidence" value="ECO:0007669"/>
    <property type="project" value="TreeGrafter"/>
</dbReference>
<dbReference type="EMBL" id="CAJOBB010001880">
    <property type="protein sequence ID" value="CAF3914721.1"/>
    <property type="molecule type" value="Genomic_DNA"/>
</dbReference>